<sequence length="66" mass="7621">MIVKINGKEEHINEAMTLISLIKEKGLKPDRIVIEYNYDIIQKEKWQEITLHPNDNIEILSFVGGG</sequence>
<dbReference type="AlphaFoldDB" id="A0A4R1MZI4"/>
<dbReference type="InterPro" id="IPR016155">
    <property type="entry name" value="Mopterin_synth/thiamin_S_b"/>
</dbReference>
<dbReference type="NCBIfam" id="TIGR01683">
    <property type="entry name" value="thiS"/>
    <property type="match status" value="1"/>
</dbReference>
<dbReference type="Gene3D" id="3.10.20.30">
    <property type="match status" value="1"/>
</dbReference>
<dbReference type="RefSeq" id="WP_132281869.1">
    <property type="nucleotide sequence ID" value="NZ_SMGQ01000011.1"/>
</dbReference>
<comment type="caution">
    <text evidence="1">The sequence shown here is derived from an EMBL/GenBank/DDBJ whole genome shotgun (WGS) entry which is preliminary data.</text>
</comment>
<gene>
    <name evidence="1" type="ORF">EDC19_1193</name>
</gene>
<dbReference type="EMBL" id="SMGQ01000011">
    <property type="protein sequence ID" value="TCK98758.1"/>
    <property type="molecule type" value="Genomic_DNA"/>
</dbReference>
<dbReference type="PANTHER" id="PTHR34472:SF1">
    <property type="entry name" value="SULFUR CARRIER PROTEIN THIS"/>
    <property type="match status" value="1"/>
</dbReference>
<reference evidence="1 2" key="1">
    <citation type="submission" date="2019-03" db="EMBL/GenBank/DDBJ databases">
        <title>Genomic Encyclopedia of Type Strains, Phase IV (KMG-IV): sequencing the most valuable type-strain genomes for metagenomic binning, comparative biology and taxonomic classification.</title>
        <authorList>
            <person name="Goeker M."/>
        </authorList>
    </citation>
    <scope>NUCLEOTIDE SEQUENCE [LARGE SCALE GENOMIC DNA]</scope>
    <source>
        <strain evidence="1 2">DSM 24176</strain>
    </source>
</reference>
<keyword evidence="2" id="KW-1185">Reference proteome</keyword>
<dbReference type="Pfam" id="PF02597">
    <property type="entry name" value="ThiS"/>
    <property type="match status" value="1"/>
</dbReference>
<dbReference type="SUPFAM" id="SSF54285">
    <property type="entry name" value="MoaD/ThiS"/>
    <property type="match status" value="1"/>
</dbReference>
<dbReference type="InterPro" id="IPR010035">
    <property type="entry name" value="Thi_S"/>
</dbReference>
<proteinExistence type="predicted"/>
<evidence type="ECO:0000313" key="2">
    <source>
        <dbReference type="Proteomes" id="UP000294545"/>
    </source>
</evidence>
<accession>A0A4R1MZI4</accession>
<dbReference type="InterPro" id="IPR012675">
    <property type="entry name" value="Beta-grasp_dom_sf"/>
</dbReference>
<dbReference type="PANTHER" id="PTHR34472">
    <property type="entry name" value="SULFUR CARRIER PROTEIN THIS"/>
    <property type="match status" value="1"/>
</dbReference>
<dbReference type="OrthoDB" id="9810692at2"/>
<dbReference type="CDD" id="cd00565">
    <property type="entry name" value="Ubl_ThiS"/>
    <property type="match status" value="1"/>
</dbReference>
<name>A0A4R1MZI4_9FIRM</name>
<protein>
    <submittedName>
        <fullName evidence="1">Sulfur carrier protein</fullName>
    </submittedName>
</protein>
<dbReference type="Proteomes" id="UP000294545">
    <property type="component" value="Unassembled WGS sequence"/>
</dbReference>
<organism evidence="1 2">
    <name type="scientific">Natranaerovirga hydrolytica</name>
    <dbReference type="NCBI Taxonomy" id="680378"/>
    <lineage>
        <taxon>Bacteria</taxon>
        <taxon>Bacillati</taxon>
        <taxon>Bacillota</taxon>
        <taxon>Clostridia</taxon>
        <taxon>Lachnospirales</taxon>
        <taxon>Natranaerovirgaceae</taxon>
        <taxon>Natranaerovirga</taxon>
    </lineage>
</organism>
<dbReference type="InterPro" id="IPR003749">
    <property type="entry name" value="ThiS/MoaD-like"/>
</dbReference>
<evidence type="ECO:0000313" key="1">
    <source>
        <dbReference type="EMBL" id="TCK98758.1"/>
    </source>
</evidence>